<evidence type="ECO:0000313" key="2">
    <source>
        <dbReference type="EMBL" id="MBD8060829.1"/>
    </source>
</evidence>
<sequence>MPLQLRTRRSVCRATGALAALLLLPACGTVTSPGAPDSSPSTLPACPAPVDGQVPADCVPYDPEHAMEQNERYRDRAPLDDSAMAGNADALEQATAALEALGEGDEPLTEDGVERALADVGLEHVRTRGDGAGGVRFGVGAPAGGCMVGSVAADGSVSAELAGVILDGGCLPAH</sequence>
<dbReference type="RefSeq" id="WP_251837990.1">
    <property type="nucleotide sequence ID" value="NZ_JACSPO010000001.1"/>
</dbReference>
<protein>
    <submittedName>
        <fullName evidence="2">Uncharacterized protein</fullName>
    </submittedName>
</protein>
<reference evidence="2 3" key="1">
    <citation type="submission" date="2020-08" db="EMBL/GenBank/DDBJ databases">
        <title>A Genomic Blueprint of the Chicken Gut Microbiome.</title>
        <authorList>
            <person name="Gilroy R."/>
            <person name="Ravi A."/>
            <person name="Getino M."/>
            <person name="Pursley I."/>
            <person name="Horton D.L."/>
            <person name="Alikhan N.-F."/>
            <person name="Baker D."/>
            <person name="Gharbi K."/>
            <person name="Hall N."/>
            <person name="Watson M."/>
            <person name="Adriaenssens E.M."/>
            <person name="Foster-Nyarko E."/>
            <person name="Jarju S."/>
            <person name="Secka A."/>
            <person name="Antonio M."/>
            <person name="Oren A."/>
            <person name="Chaudhuri R."/>
            <person name="La Ragione R.M."/>
            <person name="Hildebrand F."/>
            <person name="Pallen M.J."/>
        </authorList>
    </citation>
    <scope>NUCLEOTIDE SEQUENCE [LARGE SCALE GENOMIC DNA]</scope>
    <source>
        <strain evidence="2 3">Sa1BUA1</strain>
    </source>
</reference>
<dbReference type="InterPro" id="IPR006311">
    <property type="entry name" value="TAT_signal"/>
</dbReference>
<organism evidence="2 3">
    <name type="scientific">Oceanitalea stevensii</name>
    <dbReference type="NCBI Taxonomy" id="2763072"/>
    <lineage>
        <taxon>Bacteria</taxon>
        <taxon>Bacillati</taxon>
        <taxon>Actinomycetota</taxon>
        <taxon>Actinomycetes</taxon>
        <taxon>Micrococcales</taxon>
        <taxon>Bogoriellaceae</taxon>
        <taxon>Georgenia</taxon>
    </lineage>
</organism>
<keyword evidence="3" id="KW-1185">Reference proteome</keyword>
<name>A0ABR8YXM9_9MICO</name>
<evidence type="ECO:0000256" key="1">
    <source>
        <dbReference type="SAM" id="SignalP"/>
    </source>
</evidence>
<comment type="caution">
    <text evidence="2">The sequence shown here is derived from an EMBL/GenBank/DDBJ whole genome shotgun (WGS) entry which is preliminary data.</text>
</comment>
<gene>
    <name evidence="2" type="ORF">H9624_00645</name>
</gene>
<dbReference type="EMBL" id="JACSPO010000001">
    <property type="protein sequence ID" value="MBD8060829.1"/>
    <property type="molecule type" value="Genomic_DNA"/>
</dbReference>
<accession>A0ABR8YXM9</accession>
<dbReference type="Proteomes" id="UP000661894">
    <property type="component" value="Unassembled WGS sequence"/>
</dbReference>
<proteinExistence type="predicted"/>
<feature type="chain" id="PRO_5046108572" evidence="1">
    <location>
        <begin position="29"/>
        <end position="174"/>
    </location>
</feature>
<feature type="signal peptide" evidence="1">
    <location>
        <begin position="1"/>
        <end position="28"/>
    </location>
</feature>
<evidence type="ECO:0000313" key="3">
    <source>
        <dbReference type="Proteomes" id="UP000661894"/>
    </source>
</evidence>
<keyword evidence="1" id="KW-0732">Signal</keyword>
<dbReference type="PROSITE" id="PS51318">
    <property type="entry name" value="TAT"/>
    <property type="match status" value="1"/>
</dbReference>